<dbReference type="AlphaFoldDB" id="A0AAV2HCJ3"/>
<evidence type="ECO:0000256" key="11">
    <source>
        <dbReference type="SAM" id="Phobius"/>
    </source>
</evidence>
<keyword evidence="9" id="KW-0807">Transducer</keyword>
<keyword evidence="2" id="KW-1003">Cell membrane</keyword>
<sequence>MSFERFLAIRFSYFYARHITRRKAQLTFLGCWGVTCVFTALPFVGFGSYELQFPKSWCFLNFHKESLTDSIYAALFGIFNIVAICVMFVCNVSVAGTLFRMRQSRQLNSSPSIDRKLSLSGIAGSSTTGTVIRAKKHSDMEAQMIWFLGLITIAFSVCWMPLNIHILVTQITGKTDNHLDLTVIRMASSNQILDPWLYVIFRKNSMLRILRRVKACFRKTTGPPRNGGTFKGPPVRYVMGNKSFTFEATTVGKTVMGAPRGCNRSPSYNRPPEDYADDSVASNDSVPRLMSVCSNNDEKNSRRRSDLNPLINLRLGSSPTDVRKVSYSEGCQDGHRISVVSKNIPADQSVSLPLLDHRVKINATCAVNGRWLGDGSDSKEVLHGVYDSVGSTSRPTKAFPQNAIHPGTPTKLNNHRSNSPLTAPVVFDSSFSHLQRRPPRSLVITDSNYVVFNPPLATPEHLSTPSPIRARSATNCGLKVSQNSDPSTNNSIPAKSDTFSEPSSDYGDTPPTLTRFNVLHNQPDIASSQNTTDNNVHPKEESREANCLQSSSTILENTAGQSPPDKSGVLSLRPRPAAKLFNAETLFCNINGHVGKPEIVESLTKNFHASDGSNLSEKNGMWLGGSLNNDTITDRETRNPKCVSIVTVADTCAGFTSSLCGDRATKMSVGNGRGKLKNGEDNVKT</sequence>
<keyword evidence="14" id="KW-1185">Reference proteome</keyword>
<feature type="transmembrane region" description="Helical" evidence="11">
    <location>
        <begin position="71"/>
        <end position="99"/>
    </location>
</feature>
<keyword evidence="5" id="KW-0297">G-protein coupled receptor</keyword>
<dbReference type="PANTHER" id="PTHR11866:SF16">
    <property type="entry name" value="PROSTAGLANDIN E2 RECEPTOR EP4 SUBTYPE-LIKE PROTEIN"/>
    <property type="match status" value="1"/>
</dbReference>
<evidence type="ECO:0000256" key="3">
    <source>
        <dbReference type="ARBA" id="ARBA00022692"/>
    </source>
</evidence>
<dbReference type="CDD" id="cd14981">
    <property type="entry name" value="7tmA_Prostanoid_R"/>
    <property type="match status" value="1"/>
</dbReference>
<protein>
    <recommendedName>
        <fullName evidence="12">G-protein coupled receptors family 1 profile domain-containing protein</fullName>
    </recommendedName>
</protein>
<name>A0AAV2HCJ3_LYMST</name>
<dbReference type="GO" id="GO:0004930">
    <property type="term" value="F:G protein-coupled receptor activity"/>
    <property type="evidence" value="ECO:0007669"/>
    <property type="project" value="UniProtKB-KW"/>
</dbReference>
<evidence type="ECO:0000256" key="4">
    <source>
        <dbReference type="ARBA" id="ARBA00022989"/>
    </source>
</evidence>
<feature type="compositionally biased region" description="Polar residues" evidence="10">
    <location>
        <begin position="410"/>
        <end position="421"/>
    </location>
</feature>
<feature type="transmembrane region" description="Helical" evidence="11">
    <location>
        <begin position="144"/>
        <end position="162"/>
    </location>
</feature>
<proteinExistence type="predicted"/>
<organism evidence="13 14">
    <name type="scientific">Lymnaea stagnalis</name>
    <name type="common">Great pond snail</name>
    <name type="synonym">Helix stagnalis</name>
    <dbReference type="NCBI Taxonomy" id="6523"/>
    <lineage>
        <taxon>Eukaryota</taxon>
        <taxon>Metazoa</taxon>
        <taxon>Spiralia</taxon>
        <taxon>Lophotrochozoa</taxon>
        <taxon>Mollusca</taxon>
        <taxon>Gastropoda</taxon>
        <taxon>Heterobranchia</taxon>
        <taxon>Euthyneura</taxon>
        <taxon>Panpulmonata</taxon>
        <taxon>Hygrophila</taxon>
        <taxon>Lymnaeoidea</taxon>
        <taxon>Lymnaeidae</taxon>
        <taxon>Lymnaea</taxon>
    </lineage>
</organism>
<feature type="region of interest" description="Disordered" evidence="10">
    <location>
        <begin position="257"/>
        <end position="282"/>
    </location>
</feature>
<evidence type="ECO:0000256" key="7">
    <source>
        <dbReference type="ARBA" id="ARBA00023170"/>
    </source>
</evidence>
<gene>
    <name evidence="13" type="ORF">GSLYS_00004584001</name>
</gene>
<feature type="domain" description="G-protein coupled receptors family 1 profile" evidence="12">
    <location>
        <begin position="1"/>
        <end position="198"/>
    </location>
</feature>
<keyword evidence="7" id="KW-0675">Receptor</keyword>
<keyword evidence="6 11" id="KW-0472">Membrane</keyword>
<comment type="caution">
    <text evidence="13">The sequence shown here is derived from an EMBL/GenBank/DDBJ whole genome shotgun (WGS) entry which is preliminary data.</text>
</comment>
<keyword evidence="4 11" id="KW-1133">Transmembrane helix</keyword>
<keyword evidence="3 11" id="KW-0812">Transmembrane</keyword>
<feature type="region of interest" description="Disordered" evidence="10">
    <location>
        <begin position="390"/>
        <end position="421"/>
    </location>
</feature>
<dbReference type="EMBL" id="CAXITT010000070">
    <property type="protein sequence ID" value="CAL1530459.1"/>
    <property type="molecule type" value="Genomic_DNA"/>
</dbReference>
<evidence type="ECO:0000256" key="9">
    <source>
        <dbReference type="ARBA" id="ARBA00023224"/>
    </source>
</evidence>
<comment type="subcellular location">
    <subcellularLocation>
        <location evidence="1">Cell membrane</location>
        <topology evidence="1">Multi-pass membrane protein</topology>
    </subcellularLocation>
</comment>
<evidence type="ECO:0000256" key="6">
    <source>
        <dbReference type="ARBA" id="ARBA00023136"/>
    </source>
</evidence>
<dbReference type="SUPFAM" id="SSF81321">
    <property type="entry name" value="Family A G protein-coupled receptor-like"/>
    <property type="match status" value="1"/>
</dbReference>
<feature type="region of interest" description="Disordered" evidence="10">
    <location>
        <begin position="478"/>
        <end position="549"/>
    </location>
</feature>
<dbReference type="Proteomes" id="UP001497497">
    <property type="component" value="Unassembled WGS sequence"/>
</dbReference>
<dbReference type="Gene3D" id="1.20.1070.10">
    <property type="entry name" value="Rhodopsin 7-helix transmembrane proteins"/>
    <property type="match status" value="1"/>
</dbReference>
<evidence type="ECO:0000256" key="8">
    <source>
        <dbReference type="ARBA" id="ARBA00023180"/>
    </source>
</evidence>
<dbReference type="InterPro" id="IPR017452">
    <property type="entry name" value="GPCR_Rhodpsn_7TM"/>
</dbReference>
<dbReference type="PROSITE" id="PS50262">
    <property type="entry name" value="G_PROTEIN_RECEP_F1_2"/>
    <property type="match status" value="1"/>
</dbReference>
<dbReference type="Pfam" id="PF00001">
    <property type="entry name" value="7tm_1"/>
    <property type="match status" value="1"/>
</dbReference>
<feature type="compositionally biased region" description="Polar residues" evidence="10">
    <location>
        <begin position="478"/>
        <end position="503"/>
    </location>
</feature>
<dbReference type="PANTHER" id="PTHR11866">
    <property type="entry name" value="G-PROTEIN COUPLED RECEPTOR FAMILY 1 MEMBER"/>
    <property type="match status" value="1"/>
</dbReference>
<feature type="transmembrane region" description="Helical" evidence="11">
    <location>
        <begin position="26"/>
        <end position="51"/>
    </location>
</feature>
<evidence type="ECO:0000259" key="12">
    <source>
        <dbReference type="PROSITE" id="PS50262"/>
    </source>
</evidence>
<reference evidence="13 14" key="1">
    <citation type="submission" date="2024-04" db="EMBL/GenBank/DDBJ databases">
        <authorList>
            <consortium name="Genoscope - CEA"/>
            <person name="William W."/>
        </authorList>
    </citation>
    <scope>NUCLEOTIDE SEQUENCE [LARGE SCALE GENOMIC DNA]</scope>
</reference>
<evidence type="ECO:0000313" key="14">
    <source>
        <dbReference type="Proteomes" id="UP001497497"/>
    </source>
</evidence>
<feature type="compositionally biased region" description="Polar residues" evidence="10">
    <location>
        <begin position="524"/>
        <end position="535"/>
    </location>
</feature>
<evidence type="ECO:0000256" key="2">
    <source>
        <dbReference type="ARBA" id="ARBA00022475"/>
    </source>
</evidence>
<evidence type="ECO:0000256" key="5">
    <source>
        <dbReference type="ARBA" id="ARBA00023040"/>
    </source>
</evidence>
<accession>A0AAV2HCJ3</accession>
<evidence type="ECO:0000313" key="13">
    <source>
        <dbReference type="EMBL" id="CAL1530459.1"/>
    </source>
</evidence>
<dbReference type="InterPro" id="IPR000276">
    <property type="entry name" value="GPCR_Rhodpsn"/>
</dbReference>
<evidence type="ECO:0000256" key="1">
    <source>
        <dbReference type="ARBA" id="ARBA00004651"/>
    </source>
</evidence>
<dbReference type="InterPro" id="IPR008365">
    <property type="entry name" value="Prostanoid_rcpt"/>
</dbReference>
<dbReference type="GO" id="GO:0007204">
    <property type="term" value="P:positive regulation of cytosolic calcium ion concentration"/>
    <property type="evidence" value="ECO:0007669"/>
    <property type="project" value="TreeGrafter"/>
</dbReference>
<dbReference type="GO" id="GO:0007189">
    <property type="term" value="P:adenylate cyclase-activating G protein-coupled receptor signaling pathway"/>
    <property type="evidence" value="ECO:0007669"/>
    <property type="project" value="TreeGrafter"/>
</dbReference>
<keyword evidence="8" id="KW-0325">Glycoprotein</keyword>
<evidence type="ECO:0000256" key="10">
    <source>
        <dbReference type="SAM" id="MobiDB-lite"/>
    </source>
</evidence>
<dbReference type="GO" id="GO:0005886">
    <property type="term" value="C:plasma membrane"/>
    <property type="evidence" value="ECO:0007669"/>
    <property type="project" value="UniProtKB-SubCell"/>
</dbReference>